<reference evidence="1 2" key="1">
    <citation type="submission" date="2018-11" db="EMBL/GenBank/DDBJ databases">
        <title>Genome sequencing of Paenibacillus lentus DSM25539(T).</title>
        <authorList>
            <person name="Kook J.-K."/>
            <person name="Park S.-N."/>
            <person name="Lim Y.K."/>
        </authorList>
    </citation>
    <scope>NUCLEOTIDE SEQUENCE [LARGE SCALE GENOMIC DNA]</scope>
    <source>
        <strain evidence="1 2">DSM 25539</strain>
    </source>
</reference>
<protein>
    <submittedName>
        <fullName evidence="1">Uncharacterized protein</fullName>
    </submittedName>
</protein>
<dbReference type="EMBL" id="CP034248">
    <property type="protein sequence ID" value="AZK44965.1"/>
    <property type="molecule type" value="Genomic_DNA"/>
</dbReference>
<evidence type="ECO:0000313" key="2">
    <source>
        <dbReference type="Proteomes" id="UP000273145"/>
    </source>
</evidence>
<proteinExistence type="predicted"/>
<organism evidence="1 2">
    <name type="scientific">Paenibacillus lentus</name>
    <dbReference type="NCBI Taxonomy" id="1338368"/>
    <lineage>
        <taxon>Bacteria</taxon>
        <taxon>Bacillati</taxon>
        <taxon>Bacillota</taxon>
        <taxon>Bacilli</taxon>
        <taxon>Bacillales</taxon>
        <taxon>Paenibacillaceae</taxon>
        <taxon>Paenibacillus</taxon>
    </lineage>
</organism>
<name>A0A3S8RPK3_9BACL</name>
<sequence length="83" mass="10079">MKEKNEYEEVMNALSMNREIEFSYKNVTYALVYHQKGWCLVNRKEKLSLYYQDNNELLENIRLDNKTFFDLLKEGSIKIETIF</sequence>
<dbReference type="OrthoDB" id="2456308at2"/>
<accession>A0A3S8RPK3</accession>
<evidence type="ECO:0000313" key="1">
    <source>
        <dbReference type="EMBL" id="AZK44965.1"/>
    </source>
</evidence>
<keyword evidence="2" id="KW-1185">Reference proteome</keyword>
<dbReference type="RefSeq" id="WP_125081100.1">
    <property type="nucleotide sequence ID" value="NZ_CP034248.1"/>
</dbReference>
<gene>
    <name evidence="1" type="ORF">EIM92_01120</name>
</gene>
<dbReference type="Proteomes" id="UP000273145">
    <property type="component" value="Chromosome"/>
</dbReference>
<dbReference type="AlphaFoldDB" id="A0A3S8RPK3"/>
<dbReference type="KEGG" id="plen:EIM92_01120"/>